<proteinExistence type="predicted"/>
<gene>
    <name evidence="2" type="ORF">HMPREF1624_02989</name>
</gene>
<dbReference type="EMBL" id="KI440844">
    <property type="protein sequence ID" value="ERS99629.1"/>
    <property type="molecule type" value="Genomic_DNA"/>
</dbReference>
<dbReference type="eggNOG" id="ENOG502RQV7">
    <property type="taxonomic scope" value="Eukaryota"/>
</dbReference>
<evidence type="ECO:0000313" key="3">
    <source>
        <dbReference type="Proteomes" id="UP000018087"/>
    </source>
</evidence>
<keyword evidence="1" id="KW-0732">Signal</keyword>
<accession>U7PY12</accession>
<sequence>MLGIRTAAFLAAAAQVGYTATTKDAATSNYLKAAGHSSVITAHGICEQVADLGEIRMNLTATGSFGKPALVRFIGLVVQWSVMVAGLPSGGVLSTWLSAYIKPGHVVGTIYADPELFAGEAKPAVVQSVYQTAAGPCFDMGYDLEWSDAFAAGSNCTACDHQTLLAHIESEQRRHVFGECPCRSWFDFTVELRVCNCNRAWGGCVDGIRFCLPNEHFDSSGCASSLAL</sequence>
<evidence type="ECO:0000313" key="2">
    <source>
        <dbReference type="EMBL" id="ERS99629.1"/>
    </source>
</evidence>
<feature type="signal peptide" evidence="1">
    <location>
        <begin position="1"/>
        <end position="19"/>
    </location>
</feature>
<dbReference type="Proteomes" id="UP000018087">
    <property type="component" value="Unassembled WGS sequence"/>
</dbReference>
<protein>
    <submittedName>
        <fullName evidence="2">Uncharacterized protein</fullName>
    </submittedName>
</protein>
<evidence type="ECO:0000256" key="1">
    <source>
        <dbReference type="SAM" id="SignalP"/>
    </source>
</evidence>
<reference evidence="3" key="1">
    <citation type="journal article" date="2014" name="Genome Announc.">
        <title>Genome sequence of the pathogenic fungus Sporothrix schenckii (ATCC 58251).</title>
        <authorList>
            <person name="Cuomo C.A."/>
            <person name="Rodriguez-Del Valle N."/>
            <person name="Perez-Sanchez L."/>
            <person name="Abouelleil A."/>
            <person name="Goldberg J."/>
            <person name="Young S."/>
            <person name="Zeng Q."/>
            <person name="Birren B.W."/>
        </authorList>
    </citation>
    <scope>NUCLEOTIDE SEQUENCE [LARGE SCALE GENOMIC DNA]</scope>
    <source>
        <strain evidence="3">ATCC 58251 / de Perez 2211183</strain>
    </source>
</reference>
<organism evidence="2 3">
    <name type="scientific">Sporothrix schenckii (strain ATCC 58251 / de Perez 2211183)</name>
    <name type="common">Rose-picker's disease fungus</name>
    <dbReference type="NCBI Taxonomy" id="1391915"/>
    <lineage>
        <taxon>Eukaryota</taxon>
        <taxon>Fungi</taxon>
        <taxon>Dikarya</taxon>
        <taxon>Ascomycota</taxon>
        <taxon>Pezizomycotina</taxon>
        <taxon>Sordariomycetes</taxon>
        <taxon>Sordariomycetidae</taxon>
        <taxon>Ophiostomatales</taxon>
        <taxon>Ophiostomataceae</taxon>
        <taxon>Sporothrix</taxon>
    </lineage>
</organism>
<dbReference type="AlphaFoldDB" id="U7PY12"/>
<dbReference type="OrthoDB" id="190201at2759"/>
<name>U7PY12_SPOS1</name>
<dbReference type="HOGENOM" id="CLU_1215474_0_0_1"/>
<feature type="chain" id="PRO_5004686659" evidence="1">
    <location>
        <begin position="20"/>
        <end position="228"/>
    </location>
</feature>
<keyword evidence="3" id="KW-1185">Reference proteome</keyword>